<gene>
    <name evidence="2" type="ORF">TTHERM_001305849</name>
</gene>
<keyword evidence="1" id="KW-1133">Transmembrane helix</keyword>
<feature type="transmembrane region" description="Helical" evidence="1">
    <location>
        <begin position="20"/>
        <end position="39"/>
    </location>
</feature>
<dbReference type="Proteomes" id="UP000009168">
    <property type="component" value="Unassembled WGS sequence"/>
</dbReference>
<name>W7XCV0_TETTS</name>
<dbReference type="EMBL" id="GG662416">
    <property type="protein sequence ID" value="EWS71631.1"/>
    <property type="molecule type" value="Genomic_DNA"/>
</dbReference>
<dbReference type="KEGG" id="tet:TTHERM_001305849"/>
<dbReference type="AlphaFoldDB" id="W7XCV0"/>
<accession>W7XCV0</accession>
<proteinExistence type="predicted"/>
<keyword evidence="1" id="KW-0472">Membrane</keyword>
<dbReference type="GeneID" id="24442131"/>
<organism evidence="2 3">
    <name type="scientific">Tetrahymena thermophila (strain SB210)</name>
    <dbReference type="NCBI Taxonomy" id="312017"/>
    <lineage>
        <taxon>Eukaryota</taxon>
        <taxon>Sar</taxon>
        <taxon>Alveolata</taxon>
        <taxon>Ciliophora</taxon>
        <taxon>Intramacronucleata</taxon>
        <taxon>Oligohymenophorea</taxon>
        <taxon>Hymenostomatida</taxon>
        <taxon>Tetrahymenina</taxon>
        <taxon>Tetrahymenidae</taxon>
        <taxon>Tetrahymena</taxon>
    </lineage>
</organism>
<protein>
    <submittedName>
        <fullName evidence="2">Transmembrane protein, putative</fullName>
    </submittedName>
</protein>
<evidence type="ECO:0000313" key="3">
    <source>
        <dbReference type="Proteomes" id="UP000009168"/>
    </source>
</evidence>
<evidence type="ECO:0000313" key="2">
    <source>
        <dbReference type="EMBL" id="EWS71631.1"/>
    </source>
</evidence>
<reference evidence="3" key="1">
    <citation type="journal article" date="2006" name="PLoS Biol.">
        <title>Macronuclear genome sequence of the ciliate Tetrahymena thermophila, a model eukaryote.</title>
        <authorList>
            <person name="Eisen J.A."/>
            <person name="Coyne R.S."/>
            <person name="Wu M."/>
            <person name="Wu D."/>
            <person name="Thiagarajan M."/>
            <person name="Wortman J.R."/>
            <person name="Badger J.H."/>
            <person name="Ren Q."/>
            <person name="Amedeo P."/>
            <person name="Jones K.M."/>
            <person name="Tallon L.J."/>
            <person name="Delcher A.L."/>
            <person name="Salzberg S.L."/>
            <person name="Silva J.C."/>
            <person name="Haas B.J."/>
            <person name="Majoros W.H."/>
            <person name="Farzad M."/>
            <person name="Carlton J.M."/>
            <person name="Smith R.K. Jr."/>
            <person name="Garg J."/>
            <person name="Pearlman R.E."/>
            <person name="Karrer K.M."/>
            <person name="Sun L."/>
            <person name="Manning G."/>
            <person name="Elde N.C."/>
            <person name="Turkewitz A.P."/>
            <person name="Asai D.J."/>
            <person name="Wilkes D.E."/>
            <person name="Wang Y."/>
            <person name="Cai H."/>
            <person name="Collins K."/>
            <person name="Stewart B.A."/>
            <person name="Lee S.R."/>
            <person name="Wilamowska K."/>
            <person name="Weinberg Z."/>
            <person name="Ruzzo W.L."/>
            <person name="Wloga D."/>
            <person name="Gaertig J."/>
            <person name="Frankel J."/>
            <person name="Tsao C.-C."/>
            <person name="Gorovsky M.A."/>
            <person name="Keeling P.J."/>
            <person name="Waller R.F."/>
            <person name="Patron N.J."/>
            <person name="Cherry J.M."/>
            <person name="Stover N.A."/>
            <person name="Krieger C.J."/>
            <person name="del Toro C."/>
            <person name="Ryder H.F."/>
            <person name="Williamson S.C."/>
            <person name="Barbeau R.A."/>
            <person name="Hamilton E.P."/>
            <person name="Orias E."/>
        </authorList>
    </citation>
    <scope>NUCLEOTIDE SEQUENCE [LARGE SCALE GENOMIC DNA]</scope>
    <source>
        <strain evidence="3">SB210</strain>
    </source>
</reference>
<dbReference type="InParanoid" id="W7XCV0"/>
<dbReference type="RefSeq" id="XP_012655833.1">
    <property type="nucleotide sequence ID" value="XM_012800379.1"/>
</dbReference>
<keyword evidence="3" id="KW-1185">Reference proteome</keyword>
<evidence type="ECO:0000256" key="1">
    <source>
        <dbReference type="SAM" id="Phobius"/>
    </source>
</evidence>
<keyword evidence="1 2" id="KW-0812">Transmembrane</keyword>
<sequence length="132" mass="16141">MNQKIFISNLKKCQLLEQLFALIRFQIFIVINFFLIINLKAENLFQNKKQKFKKIRSEFYKEMQKSSNSSLNEFYDIDLKCIYFYFSAEQLDKQSKQQKCLSQVDLNLKFIIKILTFFLFDLETFQQFYLYI</sequence>